<reference evidence="3" key="3">
    <citation type="submission" date="2023-06" db="EMBL/GenBank/DDBJ databases">
        <title>Pangenomics reveal diversification of enzyme families and niche specialization in globally abundant SAR202 bacteria.</title>
        <authorList>
            <person name="Saw J.H.W."/>
        </authorList>
    </citation>
    <scope>NUCLEOTIDE SEQUENCE [LARGE SCALE GENOMIC DNA]</scope>
    <source>
        <strain evidence="3">JH1073</strain>
    </source>
</reference>
<dbReference type="Pfam" id="PF02585">
    <property type="entry name" value="PIG-L"/>
    <property type="match status" value="1"/>
</dbReference>
<dbReference type="InterPro" id="IPR003737">
    <property type="entry name" value="GlcNAc_PI_deacetylase-related"/>
</dbReference>
<organism evidence="2 3">
    <name type="scientific">Candidatus Lucifugimonas marina</name>
    <dbReference type="NCBI Taxonomy" id="3038979"/>
    <lineage>
        <taxon>Bacteria</taxon>
        <taxon>Bacillati</taxon>
        <taxon>Chloroflexota</taxon>
        <taxon>Dehalococcoidia</taxon>
        <taxon>SAR202 cluster</taxon>
        <taxon>Candidatus Lucifugimonadales</taxon>
        <taxon>Candidatus Lucifugimonadaceae</taxon>
        <taxon>Candidatus Lucifugimonas</taxon>
    </lineage>
</organism>
<dbReference type="EMBL" id="CP046147">
    <property type="protein sequence ID" value="WFG38206.1"/>
    <property type="molecule type" value="Genomic_DNA"/>
</dbReference>
<dbReference type="PANTHER" id="PTHR12993:SF28">
    <property type="entry name" value="LMBE FAMILY PROTEIN"/>
    <property type="match status" value="1"/>
</dbReference>
<reference evidence="3 4" key="1">
    <citation type="submission" date="2019-11" db="EMBL/GenBank/DDBJ databases">
        <authorList>
            <person name="Cho J.-C."/>
        </authorList>
    </citation>
    <scope>NUCLEOTIDE SEQUENCE [LARGE SCALE GENOMIC DNA]</scope>
    <source>
        <strain evidence="2 3">JH1073</strain>
        <strain evidence="1 4">JH702</strain>
    </source>
</reference>
<proteinExistence type="predicted"/>
<dbReference type="InterPro" id="IPR024078">
    <property type="entry name" value="LmbE-like_dom_sf"/>
</dbReference>
<accession>A0AAJ5ZG84</accession>
<evidence type="ECO:0000313" key="3">
    <source>
        <dbReference type="Proteomes" id="UP001219901"/>
    </source>
</evidence>
<protein>
    <submittedName>
        <fullName evidence="2">PIG-L family deacetylase</fullName>
    </submittedName>
</protein>
<name>A0AAJ5ZG84_9CHLR</name>
<dbReference type="Proteomes" id="UP001321249">
    <property type="component" value="Unassembled WGS sequence"/>
</dbReference>
<dbReference type="RefSeq" id="WP_342824502.1">
    <property type="nucleotide sequence ID" value="NZ_CP046146.1"/>
</dbReference>
<dbReference type="PANTHER" id="PTHR12993">
    <property type="entry name" value="N-ACETYLGLUCOSAMINYL-PHOSPHATIDYLINOSITOL DE-N-ACETYLASE-RELATED"/>
    <property type="match status" value="1"/>
</dbReference>
<gene>
    <name evidence="1" type="ORF">GKO46_06800</name>
    <name evidence="2" type="ORF">GKO48_00805</name>
</gene>
<sequence>MTTGDGSKNDFKRAMVVTAHPDDAEYGCSGSVAKWTRMGWEVVYVLCTDGSKGTEDREISSEQLAEIRAKEQRTAGRTLGLKTVEFLGYPDGYLEPTLEVRRDISRMIRKHRPDVLITTSPTRDLLNSTYIGHPDHFAAGEAALSAVFPSARDHLTFPELFYDEGLEPHKVREVWVMSFGDNADFWNPLTEEDVDTSIKALKDHVSQVSDPEQAGKWMKSRRAELGKKIDADYAESFRKFTLS</sequence>
<evidence type="ECO:0000313" key="2">
    <source>
        <dbReference type="EMBL" id="WFG38206.1"/>
    </source>
</evidence>
<dbReference type="GO" id="GO:0016811">
    <property type="term" value="F:hydrolase activity, acting on carbon-nitrogen (but not peptide) bonds, in linear amides"/>
    <property type="evidence" value="ECO:0007669"/>
    <property type="project" value="TreeGrafter"/>
</dbReference>
<evidence type="ECO:0000313" key="4">
    <source>
        <dbReference type="Proteomes" id="UP001321249"/>
    </source>
</evidence>
<reference evidence="2" key="2">
    <citation type="journal article" date="2023" name="Nat. Commun.">
        <title>Cultivation of marine bacteria of the SAR202 clade.</title>
        <authorList>
            <person name="Lim Y."/>
            <person name="Seo J.H."/>
            <person name="Giovannoni S.J."/>
            <person name="Kang I."/>
            <person name="Cho J.C."/>
        </authorList>
    </citation>
    <scope>NUCLEOTIDE SEQUENCE</scope>
    <source>
        <strain evidence="2">JH1073</strain>
    </source>
</reference>
<dbReference type="AlphaFoldDB" id="A0AAJ5ZG84"/>
<evidence type="ECO:0000313" key="1">
    <source>
        <dbReference type="EMBL" id="MDG0866782.1"/>
    </source>
</evidence>
<dbReference type="SUPFAM" id="SSF102588">
    <property type="entry name" value="LmbE-like"/>
    <property type="match status" value="1"/>
</dbReference>
<dbReference type="Gene3D" id="3.40.50.10320">
    <property type="entry name" value="LmbE-like"/>
    <property type="match status" value="1"/>
</dbReference>
<dbReference type="EMBL" id="WMBE01000002">
    <property type="protein sequence ID" value="MDG0866782.1"/>
    <property type="molecule type" value="Genomic_DNA"/>
</dbReference>
<keyword evidence="3" id="KW-1185">Reference proteome</keyword>
<dbReference type="Proteomes" id="UP001219901">
    <property type="component" value="Chromosome"/>
</dbReference>